<dbReference type="EMBL" id="LNNH01000010">
    <property type="protein sequence ID" value="KWW21782.1"/>
    <property type="molecule type" value="Genomic_DNA"/>
</dbReference>
<feature type="transmembrane region" description="Helical" evidence="1">
    <location>
        <begin position="259"/>
        <end position="279"/>
    </location>
</feature>
<dbReference type="RefSeq" id="WP_061140783.1">
    <property type="nucleotide sequence ID" value="NZ_LNNH01000010.1"/>
</dbReference>
<sequence>MGTIGILIAIALIVLMAMKGFSIVFIAPLASIIVIVTNGMNFFPSLIGTETSFMTGLTGFLINYFGVFLLGAILAQYIEKSGAAQAIAQKVLSITGTEKPFSVLIAIYAISAILTFGGISLFVVLFVVIPLAKPLFKQLNIGWNLVVIPVFLGIGTFTMTMLPGTPSIQNVVPTTYLGTTLTAAPLMGIVATLISIVIGVIYLRYTLKKSLANGETFEPNAEKDEEKIILKEKIPSFIISILPILVLIIIIFTGSALKVANIVLIGLAAAIVVAAALFHKYIPSHKTALSLGANGSITPIFFTAAAVAFGVVITMAPGFKVISDFILGIPGNPLISLSVASAALGAITGSSSGGLGIAMEAFAQSYLALGVNAEAMHRISAIASSVFTALPHAGAILSMFALTGLNHKNAYKYSFYSTTLPNFFALIAALILGIIFY</sequence>
<feature type="transmembrane region" description="Helical" evidence="1">
    <location>
        <begin position="141"/>
        <end position="162"/>
    </location>
</feature>
<proteinExistence type="predicted"/>
<feature type="transmembrane region" description="Helical" evidence="1">
    <location>
        <begin position="234"/>
        <end position="253"/>
    </location>
</feature>
<feature type="transmembrane region" description="Helical" evidence="1">
    <location>
        <begin position="57"/>
        <end position="78"/>
    </location>
</feature>
<keyword evidence="1" id="KW-0472">Membrane</keyword>
<organism evidence="2 3">
    <name type="scientific">Peribacillus simplex</name>
    <dbReference type="NCBI Taxonomy" id="1478"/>
    <lineage>
        <taxon>Bacteria</taxon>
        <taxon>Bacillati</taxon>
        <taxon>Bacillota</taxon>
        <taxon>Bacilli</taxon>
        <taxon>Bacillales</taxon>
        <taxon>Bacillaceae</taxon>
        <taxon>Peribacillus</taxon>
    </lineage>
</organism>
<comment type="caution">
    <text evidence="2">The sequence shown here is derived from an EMBL/GenBank/DDBJ whole genome shotgun (WGS) entry which is preliminary data.</text>
</comment>
<dbReference type="Pfam" id="PF02447">
    <property type="entry name" value="GntP_permease"/>
    <property type="match status" value="1"/>
</dbReference>
<dbReference type="AlphaFoldDB" id="A0A125QSH8"/>
<dbReference type="PANTHER" id="PTHR30354:SF7">
    <property type="entry name" value="BLL7963 PROTEIN"/>
    <property type="match status" value="1"/>
</dbReference>
<evidence type="ECO:0000313" key="3">
    <source>
        <dbReference type="Proteomes" id="UP000064189"/>
    </source>
</evidence>
<dbReference type="GO" id="GO:0015128">
    <property type="term" value="F:gluconate transmembrane transporter activity"/>
    <property type="evidence" value="ECO:0007669"/>
    <property type="project" value="InterPro"/>
</dbReference>
<feature type="transmembrane region" description="Helical" evidence="1">
    <location>
        <begin position="334"/>
        <end position="358"/>
    </location>
</feature>
<feature type="transmembrane region" description="Helical" evidence="1">
    <location>
        <begin position="413"/>
        <end position="436"/>
    </location>
</feature>
<keyword evidence="1" id="KW-1133">Transmembrane helix</keyword>
<feature type="transmembrane region" description="Helical" evidence="1">
    <location>
        <begin position="182"/>
        <end position="203"/>
    </location>
</feature>
<feature type="transmembrane region" description="Helical" evidence="1">
    <location>
        <begin position="300"/>
        <end position="322"/>
    </location>
</feature>
<keyword evidence="1" id="KW-0812">Transmembrane</keyword>
<dbReference type="PANTHER" id="PTHR30354">
    <property type="entry name" value="GNT FAMILY GLUCONATE TRANSPORTER"/>
    <property type="match status" value="1"/>
</dbReference>
<dbReference type="GO" id="GO:0005886">
    <property type="term" value="C:plasma membrane"/>
    <property type="evidence" value="ECO:0007669"/>
    <property type="project" value="TreeGrafter"/>
</dbReference>
<feature type="transmembrane region" description="Helical" evidence="1">
    <location>
        <begin position="6"/>
        <end position="36"/>
    </location>
</feature>
<accession>A0A125QSH8</accession>
<keyword evidence="3" id="KW-1185">Reference proteome</keyword>
<reference evidence="2 3" key="1">
    <citation type="submission" date="2015-11" db="EMBL/GenBank/DDBJ databases">
        <title>Genome Sequence of Bacillus simplex strain VanAntwerpen2.</title>
        <authorList>
            <person name="Couger M.B."/>
        </authorList>
    </citation>
    <scope>NUCLEOTIDE SEQUENCE [LARGE SCALE GENOMIC DNA]</scope>
    <source>
        <strain evidence="2 3">VanAntwerpen02</strain>
    </source>
</reference>
<evidence type="ECO:0000313" key="2">
    <source>
        <dbReference type="EMBL" id="KWW21782.1"/>
    </source>
</evidence>
<dbReference type="Proteomes" id="UP000064189">
    <property type="component" value="Unassembled WGS sequence"/>
</dbReference>
<dbReference type="InterPro" id="IPR003474">
    <property type="entry name" value="Glcn_transporter"/>
</dbReference>
<feature type="transmembrane region" description="Helical" evidence="1">
    <location>
        <begin position="105"/>
        <end position="129"/>
    </location>
</feature>
<feature type="transmembrane region" description="Helical" evidence="1">
    <location>
        <begin position="379"/>
        <end position="401"/>
    </location>
</feature>
<protein>
    <submittedName>
        <fullName evidence="2">Cytochrome C biogenesis protein CcmE</fullName>
    </submittedName>
</protein>
<gene>
    <name evidence="2" type="ORF">AS888_04575</name>
</gene>
<name>A0A125QSH8_9BACI</name>
<evidence type="ECO:0000256" key="1">
    <source>
        <dbReference type="SAM" id="Phobius"/>
    </source>
</evidence>